<dbReference type="InterPro" id="IPR046461">
    <property type="entry name" value="TerL_ATPase"/>
</dbReference>
<gene>
    <name evidence="4" type="ORF">AOPFMNJM_3189</name>
</gene>
<accession>A0ABQ4SXP5</accession>
<dbReference type="RefSeq" id="WP_238277232.1">
    <property type="nucleotide sequence ID" value="NZ_BPQR01000056.1"/>
</dbReference>
<dbReference type="EMBL" id="BPQR01000056">
    <property type="protein sequence ID" value="GJE07857.1"/>
    <property type="molecule type" value="Genomic_DNA"/>
</dbReference>
<evidence type="ECO:0000256" key="1">
    <source>
        <dbReference type="SAM" id="MobiDB-lite"/>
    </source>
</evidence>
<name>A0ABQ4SXP5_9HYPH</name>
<dbReference type="PANTHER" id="PTHR41287:SF1">
    <property type="entry name" value="PROTEIN YMFN"/>
    <property type="match status" value="1"/>
</dbReference>
<dbReference type="InterPro" id="IPR046462">
    <property type="entry name" value="TerL_nuclease"/>
</dbReference>
<protein>
    <recommendedName>
        <fullName evidence="6">Terminase</fullName>
    </recommendedName>
</protein>
<dbReference type="InterPro" id="IPR005021">
    <property type="entry name" value="Terminase_largesu-like"/>
</dbReference>
<comment type="caution">
    <text evidence="4">The sequence shown here is derived from an EMBL/GenBank/DDBJ whole genome shotgun (WGS) entry which is preliminary data.</text>
</comment>
<evidence type="ECO:0008006" key="6">
    <source>
        <dbReference type="Google" id="ProtNLM"/>
    </source>
</evidence>
<evidence type="ECO:0000259" key="3">
    <source>
        <dbReference type="Pfam" id="PF20441"/>
    </source>
</evidence>
<reference evidence="4" key="2">
    <citation type="submission" date="2021-08" db="EMBL/GenBank/DDBJ databases">
        <authorList>
            <person name="Tani A."/>
            <person name="Ola A."/>
            <person name="Ogura Y."/>
            <person name="Katsura K."/>
            <person name="Hayashi T."/>
        </authorList>
    </citation>
    <scope>NUCLEOTIDE SEQUENCE</scope>
    <source>
        <strain evidence="4">LMG 23639</strain>
    </source>
</reference>
<dbReference type="PANTHER" id="PTHR41287">
    <property type="match status" value="1"/>
</dbReference>
<evidence type="ECO:0000313" key="5">
    <source>
        <dbReference type="Proteomes" id="UP001055102"/>
    </source>
</evidence>
<feature type="domain" description="Terminase large subunit-like endonuclease" evidence="3">
    <location>
        <begin position="536"/>
        <end position="600"/>
    </location>
</feature>
<proteinExistence type="predicted"/>
<reference evidence="4" key="1">
    <citation type="journal article" date="2021" name="Front. Microbiol.">
        <title>Comprehensive Comparative Genomics and Phenotyping of Methylobacterium Species.</title>
        <authorList>
            <person name="Alessa O."/>
            <person name="Ogura Y."/>
            <person name="Fujitani Y."/>
            <person name="Takami H."/>
            <person name="Hayashi T."/>
            <person name="Sahin N."/>
            <person name="Tani A."/>
        </authorList>
    </citation>
    <scope>NUCLEOTIDE SEQUENCE</scope>
    <source>
        <strain evidence="4">LMG 23639</strain>
    </source>
</reference>
<evidence type="ECO:0000259" key="2">
    <source>
        <dbReference type="Pfam" id="PF03354"/>
    </source>
</evidence>
<dbReference type="InterPro" id="IPR027417">
    <property type="entry name" value="P-loop_NTPase"/>
</dbReference>
<feature type="domain" description="Terminase large subunit-like ATPase" evidence="2">
    <location>
        <begin position="95"/>
        <end position="266"/>
    </location>
</feature>
<evidence type="ECO:0000313" key="4">
    <source>
        <dbReference type="EMBL" id="GJE07857.1"/>
    </source>
</evidence>
<dbReference type="Gene3D" id="3.40.50.300">
    <property type="entry name" value="P-loop containing nucleotide triphosphate hydrolases"/>
    <property type="match status" value="1"/>
</dbReference>
<organism evidence="4 5">
    <name type="scientific">Methylobacterium jeotgali</name>
    <dbReference type="NCBI Taxonomy" id="381630"/>
    <lineage>
        <taxon>Bacteria</taxon>
        <taxon>Pseudomonadati</taxon>
        <taxon>Pseudomonadota</taxon>
        <taxon>Alphaproteobacteria</taxon>
        <taxon>Hyphomicrobiales</taxon>
        <taxon>Methylobacteriaceae</taxon>
        <taxon>Methylobacterium</taxon>
    </lineage>
</organism>
<dbReference type="Pfam" id="PF03354">
    <property type="entry name" value="TerL_ATPase"/>
    <property type="match status" value="1"/>
</dbReference>
<dbReference type="Pfam" id="PF20441">
    <property type="entry name" value="TerL_nuclease"/>
    <property type="match status" value="2"/>
</dbReference>
<dbReference type="Proteomes" id="UP001055102">
    <property type="component" value="Unassembled WGS sequence"/>
</dbReference>
<keyword evidence="5" id="KW-1185">Reference proteome</keyword>
<feature type="region of interest" description="Disordered" evidence="1">
    <location>
        <begin position="504"/>
        <end position="532"/>
    </location>
</feature>
<feature type="domain" description="Terminase large subunit-like endonuclease" evidence="3">
    <location>
        <begin position="287"/>
        <end position="515"/>
    </location>
</feature>
<sequence length="615" mass="67451">MASVYSVAELIRERVDPEHDPVTGWAQAVLTGEVIQGPHVRNACRRHLQDLRDGPGRGLTWDLAAAKRGIGFGPGVCRLNGGQFEGRPFVLQPSQAFKSGSIIGWKRADGTRRFRRAYIEEGKGNGKSPWAAKMGMYGLAADGEKRAEIYAAASKKDQAFVLFRDAVAMVDLSPKLSAAITKSGLNPVWNLAHGKSASFMRPISSEDGQSGPRPHFALCDEVHEHRDGRVLEMLERGFKFRRQPLLVMITNSGTDRNSVCWEEHQHAVRVAAGTREPDAAFTYVGEVIDDTTFSFVCALDPGDDPLTDPSCWPKANPLLGVTISEEYLAGVVDQARQMPGKLNGILRLHFCVWTDAEKAWMGREALEAVLADFDPAEEHAGHEVFGGLDLSASKDMTAKAYCARSGTTADGRPTYDAWVEAWTPGDTLAARALADKAPYEVWERDGWLQAVPGKLIRLDFVAASLAQDAATYLIEAFAYDRHTFKRFEEECDALNLEVNFVEHPQGGKRRARPTEAQLEAAEQDGRDPPQGLWMPGSIRELESLILEGRIRLRRSPVLISAMMSAVITTDAFDNGWFEKRKATNRIDALVALAMAVGAATQNAPVDDTPGGILIL</sequence>